<comment type="caution">
    <text evidence="2">The sequence shown here is derived from an EMBL/GenBank/DDBJ whole genome shotgun (WGS) entry which is preliminary data.</text>
</comment>
<dbReference type="eggNOG" id="COG0702">
    <property type="taxonomic scope" value="Bacteria"/>
</dbReference>
<protein>
    <recommendedName>
        <fullName evidence="1">NmrA-like domain-containing protein</fullName>
    </recommendedName>
</protein>
<proteinExistence type="predicted"/>
<dbReference type="Pfam" id="PF05368">
    <property type="entry name" value="NmrA"/>
    <property type="match status" value="1"/>
</dbReference>
<dbReference type="InterPro" id="IPR008030">
    <property type="entry name" value="NmrA-like"/>
</dbReference>
<reference evidence="2 3" key="1">
    <citation type="submission" date="2014-08" db="EMBL/GenBank/DDBJ databases">
        <title>Whole genome shotgun sequence of Rhizobium rubi NBRC 13261.</title>
        <authorList>
            <person name="Katano-Makiyama Y."/>
            <person name="Hosoyama A."/>
            <person name="Hashimoto M."/>
            <person name="Hosoyama Y."/>
            <person name="Noguchi M."/>
            <person name="Tsuchikane K."/>
            <person name="Uohara A."/>
            <person name="Ohji S."/>
            <person name="Ichikawa N."/>
            <person name="Kimura A."/>
            <person name="Yamazoe A."/>
            <person name="Fujita N."/>
        </authorList>
    </citation>
    <scope>NUCLEOTIDE SEQUENCE [LARGE SCALE GENOMIC DNA]</scope>
    <source>
        <strain evidence="2 3">NBRC 13261</strain>
    </source>
</reference>
<name>A0A081D1K6_9HYPH</name>
<dbReference type="AlphaFoldDB" id="A0A081D1K6"/>
<organism evidence="2 3">
    <name type="scientific">Agrobacterium rubi TR3 = NBRC 13261</name>
    <dbReference type="NCBI Taxonomy" id="1368415"/>
    <lineage>
        <taxon>Bacteria</taxon>
        <taxon>Pseudomonadati</taxon>
        <taxon>Pseudomonadota</taxon>
        <taxon>Alphaproteobacteria</taxon>
        <taxon>Hyphomicrobiales</taxon>
        <taxon>Rhizobiaceae</taxon>
        <taxon>Rhizobium/Agrobacterium group</taxon>
        <taxon>Agrobacterium</taxon>
    </lineage>
</organism>
<evidence type="ECO:0000313" key="3">
    <source>
        <dbReference type="Proteomes" id="UP000028701"/>
    </source>
</evidence>
<dbReference type="SUPFAM" id="SSF51735">
    <property type="entry name" value="NAD(P)-binding Rossmann-fold domains"/>
    <property type="match status" value="1"/>
</dbReference>
<dbReference type="Gene3D" id="3.90.25.10">
    <property type="entry name" value="UDP-galactose 4-epimerase, domain 1"/>
    <property type="match status" value="1"/>
</dbReference>
<dbReference type="OrthoDB" id="7771794at2"/>
<dbReference type="Proteomes" id="UP000028701">
    <property type="component" value="Unassembled WGS sequence"/>
</dbReference>
<sequence length="298" mass="31313">MAVDILVTGATGRLGKLVVPRLLDAGIKVRVLTRRPQEAIGLWGGKVEVAQGDFADPATVKDAARGAQKLFLLSPISETLITHQSAAIDAAKDAGVARIVKISGSDWTLRNPDRSISGAAHAAVEAHLVASGISHAIVRPNAWMQVGLASVIAAAGKGEDLPSRYGHAAVSYIDAQDIADVAVNALLDETVSSDPLVLTGTEALTIHDIARIAARILQRPLGVSAASSAALPTHIDTFERRAIGEFVALIGEGLAAPVTQTVSRITGKQSRTVEDFLRHHLATAETQKNDPKGEKTWH</sequence>
<dbReference type="RefSeq" id="WP_045232238.1">
    <property type="nucleotide sequence ID" value="NZ_BBJU01000028.1"/>
</dbReference>
<dbReference type="InterPro" id="IPR051604">
    <property type="entry name" value="Ergot_Alk_Oxidoreductase"/>
</dbReference>
<dbReference type="PANTHER" id="PTHR43162">
    <property type="match status" value="1"/>
</dbReference>
<dbReference type="EMBL" id="BBJU01000028">
    <property type="protein sequence ID" value="GAK72802.1"/>
    <property type="molecule type" value="Genomic_DNA"/>
</dbReference>
<gene>
    <name evidence="2" type="ORF">RRU01S_28_00450</name>
</gene>
<accession>A0A081D1K6</accession>
<evidence type="ECO:0000259" key="1">
    <source>
        <dbReference type="Pfam" id="PF05368"/>
    </source>
</evidence>
<dbReference type="Gene3D" id="3.40.50.720">
    <property type="entry name" value="NAD(P)-binding Rossmann-like Domain"/>
    <property type="match status" value="1"/>
</dbReference>
<evidence type="ECO:0000313" key="2">
    <source>
        <dbReference type="EMBL" id="GAK72802.1"/>
    </source>
</evidence>
<dbReference type="InterPro" id="IPR036291">
    <property type="entry name" value="NAD(P)-bd_dom_sf"/>
</dbReference>
<feature type="domain" description="NmrA-like" evidence="1">
    <location>
        <begin position="4"/>
        <end position="264"/>
    </location>
</feature>
<dbReference type="PANTHER" id="PTHR43162:SF1">
    <property type="entry name" value="PRESTALK A DIFFERENTIATION PROTEIN A"/>
    <property type="match status" value="1"/>
</dbReference>